<dbReference type="Proteomes" id="UP000823388">
    <property type="component" value="Chromosome 6N"/>
</dbReference>
<keyword evidence="2" id="KW-1185">Reference proteome</keyword>
<evidence type="ECO:0000313" key="2">
    <source>
        <dbReference type="Proteomes" id="UP000823388"/>
    </source>
</evidence>
<dbReference type="AlphaFoldDB" id="A0A8T0R014"/>
<gene>
    <name evidence="1" type="ORF">PVAP13_6NG221100</name>
</gene>
<dbReference type="EMBL" id="CM029048">
    <property type="protein sequence ID" value="KAG2578518.1"/>
    <property type="molecule type" value="Genomic_DNA"/>
</dbReference>
<proteinExistence type="predicted"/>
<accession>A0A8T0R014</accession>
<evidence type="ECO:0000313" key="1">
    <source>
        <dbReference type="EMBL" id="KAG2578518.1"/>
    </source>
</evidence>
<name>A0A8T0R014_PANVG</name>
<protein>
    <submittedName>
        <fullName evidence="1">Uncharacterized protein</fullName>
    </submittedName>
</protein>
<reference evidence="1" key="1">
    <citation type="submission" date="2020-05" db="EMBL/GenBank/DDBJ databases">
        <title>WGS assembly of Panicum virgatum.</title>
        <authorList>
            <person name="Lovell J.T."/>
            <person name="Jenkins J."/>
            <person name="Shu S."/>
            <person name="Juenger T.E."/>
            <person name="Schmutz J."/>
        </authorList>
    </citation>
    <scope>NUCLEOTIDE SEQUENCE</scope>
    <source>
        <strain evidence="1">AP13</strain>
    </source>
</reference>
<sequence>MKVIQHLVKHPNEVSETNWLAGQSMSSAGLDDSYQERTIADFKMLHCLLRNLSSSFGLYVKCPTIE</sequence>
<comment type="caution">
    <text evidence="1">The sequence shown here is derived from an EMBL/GenBank/DDBJ whole genome shotgun (WGS) entry which is preliminary data.</text>
</comment>
<organism evidence="1 2">
    <name type="scientific">Panicum virgatum</name>
    <name type="common">Blackwell switchgrass</name>
    <dbReference type="NCBI Taxonomy" id="38727"/>
    <lineage>
        <taxon>Eukaryota</taxon>
        <taxon>Viridiplantae</taxon>
        <taxon>Streptophyta</taxon>
        <taxon>Embryophyta</taxon>
        <taxon>Tracheophyta</taxon>
        <taxon>Spermatophyta</taxon>
        <taxon>Magnoliopsida</taxon>
        <taxon>Liliopsida</taxon>
        <taxon>Poales</taxon>
        <taxon>Poaceae</taxon>
        <taxon>PACMAD clade</taxon>
        <taxon>Panicoideae</taxon>
        <taxon>Panicodae</taxon>
        <taxon>Paniceae</taxon>
        <taxon>Panicinae</taxon>
        <taxon>Panicum</taxon>
        <taxon>Panicum sect. Hiantes</taxon>
    </lineage>
</organism>